<dbReference type="Proteomes" id="UP000054350">
    <property type="component" value="Unassembled WGS sequence"/>
</dbReference>
<feature type="region of interest" description="Disordered" evidence="1">
    <location>
        <begin position="181"/>
        <end position="204"/>
    </location>
</feature>
<keyword evidence="3" id="KW-1185">Reference proteome</keyword>
<feature type="compositionally biased region" description="Basic and acidic residues" evidence="1">
    <location>
        <begin position="186"/>
        <end position="197"/>
    </location>
</feature>
<reference evidence="3" key="2">
    <citation type="submission" date="2009-11" db="EMBL/GenBank/DDBJ databases">
        <title>The Genome Sequence of Allomyces macrogynus strain ATCC 38327.</title>
        <authorList>
            <consortium name="The Broad Institute Genome Sequencing Platform"/>
            <person name="Russ C."/>
            <person name="Cuomo C."/>
            <person name="Shea T."/>
            <person name="Young S.K."/>
            <person name="Zeng Q."/>
            <person name="Koehrsen M."/>
            <person name="Haas B."/>
            <person name="Borodovsky M."/>
            <person name="Guigo R."/>
            <person name="Alvarado L."/>
            <person name="Berlin A."/>
            <person name="Borenstein D."/>
            <person name="Chen Z."/>
            <person name="Engels R."/>
            <person name="Freedman E."/>
            <person name="Gellesch M."/>
            <person name="Goldberg J."/>
            <person name="Griggs A."/>
            <person name="Gujja S."/>
            <person name="Heiman D."/>
            <person name="Hepburn T."/>
            <person name="Howarth C."/>
            <person name="Jen D."/>
            <person name="Larson L."/>
            <person name="Lewis B."/>
            <person name="Mehta T."/>
            <person name="Park D."/>
            <person name="Pearson M."/>
            <person name="Roberts A."/>
            <person name="Saif S."/>
            <person name="Shenoy N."/>
            <person name="Sisk P."/>
            <person name="Stolte C."/>
            <person name="Sykes S."/>
            <person name="Walk T."/>
            <person name="White J."/>
            <person name="Yandava C."/>
            <person name="Burger G."/>
            <person name="Gray M.W."/>
            <person name="Holland P.W.H."/>
            <person name="King N."/>
            <person name="Lang F.B.F."/>
            <person name="Roger A.J."/>
            <person name="Ruiz-Trillo I."/>
            <person name="Lander E."/>
            <person name="Nusbaum C."/>
        </authorList>
    </citation>
    <scope>NUCLEOTIDE SEQUENCE [LARGE SCALE GENOMIC DNA]</scope>
    <source>
        <strain evidence="3">ATCC 38327</strain>
    </source>
</reference>
<sequence>MSPRAPKLSIHVPRNPPSSPHGSPTTPTTPRTPRTPKTSRTLKTPTTPMTLKTPTQPRTPTVPRTPRTPTTPRSLSEPDIRIAALRVLGKMTLPSVVVVDPRMKSAILDNSAELALRPLAPTDTNALAQIVKTWRSGRGTVTAWTRYKYWLELGAVVTWTALTLPIVMLFKWTVWGAGSRRGSTASKEEQDAARRPVGEPAVAA</sequence>
<gene>
    <name evidence="2" type="ORF">AMAG_01516</name>
</gene>
<proteinExistence type="predicted"/>
<feature type="compositionally biased region" description="Low complexity" evidence="1">
    <location>
        <begin position="20"/>
        <end position="73"/>
    </location>
</feature>
<dbReference type="EMBL" id="GG745329">
    <property type="protein sequence ID" value="KNE55629.1"/>
    <property type="molecule type" value="Genomic_DNA"/>
</dbReference>
<organism evidence="2 3">
    <name type="scientific">Allomyces macrogynus (strain ATCC 38327)</name>
    <name type="common">Allomyces javanicus var. macrogynus</name>
    <dbReference type="NCBI Taxonomy" id="578462"/>
    <lineage>
        <taxon>Eukaryota</taxon>
        <taxon>Fungi</taxon>
        <taxon>Fungi incertae sedis</taxon>
        <taxon>Blastocladiomycota</taxon>
        <taxon>Blastocladiomycetes</taxon>
        <taxon>Blastocladiales</taxon>
        <taxon>Blastocladiaceae</taxon>
        <taxon>Allomyces</taxon>
    </lineage>
</organism>
<reference evidence="2 3" key="1">
    <citation type="submission" date="2009-11" db="EMBL/GenBank/DDBJ databases">
        <title>Annotation of Allomyces macrogynus ATCC 38327.</title>
        <authorList>
            <consortium name="The Broad Institute Genome Sequencing Platform"/>
            <person name="Russ C."/>
            <person name="Cuomo C."/>
            <person name="Burger G."/>
            <person name="Gray M.W."/>
            <person name="Holland P.W.H."/>
            <person name="King N."/>
            <person name="Lang F.B.F."/>
            <person name="Roger A.J."/>
            <person name="Ruiz-Trillo I."/>
            <person name="Young S.K."/>
            <person name="Zeng Q."/>
            <person name="Gargeya S."/>
            <person name="Fitzgerald M."/>
            <person name="Haas B."/>
            <person name="Abouelleil A."/>
            <person name="Alvarado L."/>
            <person name="Arachchi H.M."/>
            <person name="Berlin A."/>
            <person name="Chapman S.B."/>
            <person name="Gearin G."/>
            <person name="Goldberg J."/>
            <person name="Griggs A."/>
            <person name="Gujja S."/>
            <person name="Hansen M."/>
            <person name="Heiman D."/>
            <person name="Howarth C."/>
            <person name="Larimer J."/>
            <person name="Lui A."/>
            <person name="MacDonald P.J.P."/>
            <person name="McCowen C."/>
            <person name="Montmayeur A."/>
            <person name="Murphy C."/>
            <person name="Neiman D."/>
            <person name="Pearson M."/>
            <person name="Priest M."/>
            <person name="Roberts A."/>
            <person name="Saif S."/>
            <person name="Shea T."/>
            <person name="Sisk P."/>
            <person name="Stolte C."/>
            <person name="Sykes S."/>
            <person name="Wortman J."/>
            <person name="Nusbaum C."/>
            <person name="Birren B."/>
        </authorList>
    </citation>
    <scope>NUCLEOTIDE SEQUENCE [LARGE SCALE GENOMIC DNA]</scope>
    <source>
        <strain evidence="2 3">ATCC 38327</strain>
    </source>
</reference>
<dbReference type="VEuPathDB" id="FungiDB:AMAG_01516"/>
<evidence type="ECO:0000313" key="2">
    <source>
        <dbReference type="EMBL" id="KNE55629.1"/>
    </source>
</evidence>
<evidence type="ECO:0000256" key="1">
    <source>
        <dbReference type="SAM" id="MobiDB-lite"/>
    </source>
</evidence>
<dbReference type="AlphaFoldDB" id="A0A0L0RZY6"/>
<accession>A0A0L0RZY6</accession>
<name>A0A0L0RZY6_ALLM3</name>
<feature type="region of interest" description="Disordered" evidence="1">
    <location>
        <begin position="1"/>
        <end position="77"/>
    </location>
</feature>
<evidence type="ECO:0000313" key="3">
    <source>
        <dbReference type="Proteomes" id="UP000054350"/>
    </source>
</evidence>
<protein>
    <submittedName>
        <fullName evidence="2">Uncharacterized protein</fullName>
    </submittedName>
</protein>